<sequence length="119" mass="13682">MATQKNHLYRVPKSAPYSTPQLPFLFFLLLFCCLSALLVLHHLLLFHHHLLLYRLSALHHCLLLQFGKELLSHPCYHLFLPPDAPPQWLALRHHNSLALTRGRAVLYKKSLIPSCVCAS</sequence>
<protein>
    <submittedName>
        <fullName evidence="2">Uncharacterized protein</fullName>
    </submittedName>
</protein>
<evidence type="ECO:0000313" key="3">
    <source>
        <dbReference type="Proteomes" id="UP000324222"/>
    </source>
</evidence>
<proteinExistence type="predicted"/>
<name>A0A5B7H2H9_PORTR</name>
<gene>
    <name evidence="2" type="ORF">E2C01_060924</name>
</gene>
<dbReference type="AlphaFoldDB" id="A0A5B7H2H9"/>
<dbReference type="Proteomes" id="UP000324222">
    <property type="component" value="Unassembled WGS sequence"/>
</dbReference>
<keyword evidence="1" id="KW-1133">Transmembrane helix</keyword>
<evidence type="ECO:0000256" key="1">
    <source>
        <dbReference type="SAM" id="Phobius"/>
    </source>
</evidence>
<reference evidence="2 3" key="1">
    <citation type="submission" date="2019-05" db="EMBL/GenBank/DDBJ databases">
        <title>Another draft genome of Portunus trituberculatus and its Hox gene families provides insights of decapod evolution.</title>
        <authorList>
            <person name="Jeong J.-H."/>
            <person name="Song I."/>
            <person name="Kim S."/>
            <person name="Choi T."/>
            <person name="Kim D."/>
            <person name="Ryu S."/>
            <person name="Kim W."/>
        </authorList>
    </citation>
    <scope>NUCLEOTIDE SEQUENCE [LARGE SCALE GENOMIC DNA]</scope>
    <source>
        <tissue evidence="2">Muscle</tissue>
    </source>
</reference>
<feature type="transmembrane region" description="Helical" evidence="1">
    <location>
        <begin position="24"/>
        <end position="46"/>
    </location>
</feature>
<keyword evidence="3" id="KW-1185">Reference proteome</keyword>
<keyword evidence="1" id="KW-0472">Membrane</keyword>
<keyword evidence="1" id="KW-0812">Transmembrane</keyword>
<comment type="caution">
    <text evidence="2">The sequence shown here is derived from an EMBL/GenBank/DDBJ whole genome shotgun (WGS) entry which is preliminary data.</text>
</comment>
<accession>A0A5B7H2H9</accession>
<evidence type="ECO:0000313" key="2">
    <source>
        <dbReference type="EMBL" id="MPC66771.1"/>
    </source>
</evidence>
<dbReference type="EMBL" id="VSRR010025254">
    <property type="protein sequence ID" value="MPC66771.1"/>
    <property type="molecule type" value="Genomic_DNA"/>
</dbReference>
<organism evidence="2 3">
    <name type="scientific">Portunus trituberculatus</name>
    <name type="common">Swimming crab</name>
    <name type="synonym">Neptunus trituberculatus</name>
    <dbReference type="NCBI Taxonomy" id="210409"/>
    <lineage>
        <taxon>Eukaryota</taxon>
        <taxon>Metazoa</taxon>
        <taxon>Ecdysozoa</taxon>
        <taxon>Arthropoda</taxon>
        <taxon>Crustacea</taxon>
        <taxon>Multicrustacea</taxon>
        <taxon>Malacostraca</taxon>
        <taxon>Eumalacostraca</taxon>
        <taxon>Eucarida</taxon>
        <taxon>Decapoda</taxon>
        <taxon>Pleocyemata</taxon>
        <taxon>Brachyura</taxon>
        <taxon>Eubrachyura</taxon>
        <taxon>Portunoidea</taxon>
        <taxon>Portunidae</taxon>
        <taxon>Portuninae</taxon>
        <taxon>Portunus</taxon>
    </lineage>
</organism>